<dbReference type="AlphaFoldDB" id="A0A2I1DQR3"/>
<dbReference type="EMBL" id="MXAV01000002">
    <property type="protein sequence ID" value="PKY12208.1"/>
    <property type="molecule type" value="Genomic_DNA"/>
</dbReference>
<evidence type="ECO:0000256" key="2">
    <source>
        <dbReference type="SAM" id="SignalP"/>
    </source>
</evidence>
<sequence length="561" mass="62429">MNNAPMSLYSKIGIFSKWLLATCALASSVEALADTQNSVPKPDSSTLSKRHSHPEQNNIKPDLRVILRDQEINQKHRAEREALEHEAIPVGMEGASLAAPSLPASAKLPNAISSVSPLGAQSQEDALQTLAESLSASPQEGNQTQAILMAAAERGNYLPAISWSLSRKYWGLAELLIKNNPSRTPPWALLSLALHKRDMDTIQTLVAHPADVPPKEIFQAEEDLGRPLQAQALAVKALQVNPFDRELRLMYVESLSRTSSFVHVQGSWQSFNGLQLYGPELSAHIHISPFWGILLKSKNLWQYASPNAQLVRPPRMQHRTSMGFFWRTLHWQGDITAGEYRGLRNNWTSKLVLNWQLTNGTNLSTLLSYHSQTFQSPALAVAGMANRAQVQLTQTVDAWTANAALGWTQYLGQDGIQQGTDKYGELGAFWRTHLGPWEFHIGPFADYHALQRRAEPEGVVAEVLSANDRNMQSVLPGSYGDYGLRLQWGALDQELRPDWTPDLQLSVYDNSRFGFQYQFNAGISTAILGPDRLSLDYSQGQGGNGLALNQQIFSLNYRFYF</sequence>
<feature type="region of interest" description="Disordered" evidence="1">
    <location>
        <begin position="34"/>
        <end position="58"/>
    </location>
</feature>
<dbReference type="InterPro" id="IPR057306">
    <property type="entry name" value="B-barrel_PelB_C"/>
</dbReference>
<protein>
    <recommendedName>
        <fullName evidence="3">PelB C-terminal domain-containing protein</fullName>
    </recommendedName>
</protein>
<dbReference type="Pfam" id="PF24604">
    <property type="entry name" value="B-barrel_PelB_C"/>
    <property type="match status" value="1"/>
</dbReference>
<evidence type="ECO:0000256" key="1">
    <source>
        <dbReference type="SAM" id="MobiDB-lite"/>
    </source>
</evidence>
<accession>A0A2I1DQR3</accession>
<keyword evidence="5" id="KW-1185">Reference proteome</keyword>
<proteinExistence type="predicted"/>
<dbReference type="InParanoid" id="A0A2I1DQR3"/>
<reference evidence="4 5" key="1">
    <citation type="submission" date="2017-03" db="EMBL/GenBank/DDBJ databases">
        <title>Draft genime sequence of the acidophilic sulfur-oxidizing bacterium Acidithiobacillus sp. SH, isolated from seawater.</title>
        <authorList>
            <person name="Sharmin S."/>
            <person name="Tokuhisa M."/>
            <person name="Kanao T."/>
            <person name="Kamimura K."/>
        </authorList>
    </citation>
    <scope>NUCLEOTIDE SEQUENCE [LARGE SCALE GENOMIC DNA]</scope>
    <source>
        <strain evidence="4 5">SH</strain>
    </source>
</reference>
<dbReference type="OrthoDB" id="8639774at2"/>
<comment type="caution">
    <text evidence="4">The sequence shown here is derived from an EMBL/GenBank/DDBJ whole genome shotgun (WGS) entry which is preliminary data.</text>
</comment>
<feature type="compositionally biased region" description="Polar residues" evidence="1">
    <location>
        <begin position="34"/>
        <end position="47"/>
    </location>
</feature>
<evidence type="ECO:0000259" key="3">
    <source>
        <dbReference type="Pfam" id="PF24604"/>
    </source>
</evidence>
<dbReference type="Proteomes" id="UP000234329">
    <property type="component" value="Unassembled WGS sequence"/>
</dbReference>
<feature type="chain" id="PRO_5014170952" description="PelB C-terminal domain-containing protein" evidence="2">
    <location>
        <begin position="34"/>
        <end position="561"/>
    </location>
</feature>
<keyword evidence="2" id="KW-0732">Signal</keyword>
<feature type="signal peptide" evidence="2">
    <location>
        <begin position="1"/>
        <end position="33"/>
    </location>
</feature>
<organism evidence="4 5">
    <name type="scientific">Acidithiobacillus marinus</name>
    <dbReference type="NCBI Taxonomy" id="187490"/>
    <lineage>
        <taxon>Bacteria</taxon>
        <taxon>Pseudomonadati</taxon>
        <taxon>Pseudomonadota</taxon>
        <taxon>Acidithiobacillia</taxon>
        <taxon>Acidithiobacillales</taxon>
        <taxon>Acidithiobacillaceae</taxon>
        <taxon>Acidithiobacillus</taxon>
    </lineage>
</organism>
<gene>
    <name evidence="4" type="ORF">B1757_00220</name>
</gene>
<feature type="domain" description="PelB C-terminal" evidence="3">
    <location>
        <begin position="257"/>
        <end position="560"/>
    </location>
</feature>
<name>A0A2I1DQR3_9PROT</name>
<evidence type="ECO:0000313" key="4">
    <source>
        <dbReference type="EMBL" id="PKY12208.1"/>
    </source>
</evidence>
<dbReference type="RefSeq" id="WP_101536410.1">
    <property type="nucleotide sequence ID" value="NZ_MXAV01000002.1"/>
</dbReference>
<evidence type="ECO:0000313" key="5">
    <source>
        <dbReference type="Proteomes" id="UP000234329"/>
    </source>
</evidence>